<dbReference type="InterPro" id="IPR013783">
    <property type="entry name" value="Ig-like_fold"/>
</dbReference>
<dbReference type="Gene3D" id="2.60.40.1180">
    <property type="entry name" value="Golgi alpha-mannosidase II"/>
    <property type="match status" value="1"/>
</dbReference>
<dbReference type="SMART" id="SM00642">
    <property type="entry name" value="Aamy"/>
    <property type="match status" value="1"/>
</dbReference>
<keyword evidence="3 5" id="KW-0326">Glycosidase</keyword>
<evidence type="ECO:0000256" key="3">
    <source>
        <dbReference type="ARBA" id="ARBA00023295"/>
    </source>
</evidence>
<evidence type="ECO:0000313" key="5">
    <source>
        <dbReference type="EMBL" id="CUO54366.1"/>
    </source>
</evidence>
<reference evidence="5 6" key="1">
    <citation type="submission" date="2015-09" db="EMBL/GenBank/DDBJ databases">
        <authorList>
            <consortium name="Pathogen Informatics"/>
        </authorList>
    </citation>
    <scope>NUCLEOTIDE SEQUENCE [LARGE SCALE GENOMIC DNA]</scope>
    <source>
        <strain evidence="5 6">2789STDY5608851</strain>
    </source>
</reference>
<dbReference type="InterPro" id="IPR004185">
    <property type="entry name" value="Glyco_hydro_13_lg-like_dom"/>
</dbReference>
<evidence type="ECO:0000256" key="1">
    <source>
        <dbReference type="ARBA" id="ARBA00008061"/>
    </source>
</evidence>
<dbReference type="Pfam" id="PF02903">
    <property type="entry name" value="Alpha-amylase_N"/>
    <property type="match status" value="1"/>
</dbReference>
<dbReference type="SUPFAM" id="SSF51011">
    <property type="entry name" value="Glycosyl hydrolase domain"/>
    <property type="match status" value="1"/>
</dbReference>
<evidence type="ECO:0000259" key="4">
    <source>
        <dbReference type="SMART" id="SM00642"/>
    </source>
</evidence>
<gene>
    <name evidence="5" type="primary">tvaI</name>
    <name evidence="5" type="ORF">ERS852408_02399</name>
</gene>
<sequence>MNKTALFCDGTEGYVYPPEPKESELVTFRFRTAKDDVDRVGLVTSADTYVMEKECTQGEFDYYTFETRLGEEPFRYCFEVQSGTEKYYYGRCGISREILEYYNFVVVPGFSTPDWAKGAVMYQIFTDRFYNGDKSNDVETNEYYYIGDYSQRVTNWDKYPANMGVREFYGGDLQGVMDKLDYLQDLGVEVVYFNPLFVSPSNHKYDIQDYDYIDPHYGKIVDDGGEVLPNGVTDNSQATKYKKRTTGLKNLEASNELFIKLVEELHRRGMKVILDGVFNHCGSFNKWMDRERIYEGEEDYEPGAYVSADSPYRSYFRFFKEGPENWPYNGNYDGWWGHDTLPKLNYEDSVKLENYILYIGRKWVSPPYNVDGWRLDVAADLGRSNEYNHEFWQKFRRAVKDANPNALILAEHYGDPSDWLKGDEWDTVMNYDAFMEPVTWFLTGIEKHSDEAREELLGNIDNFIGSMAHHMSNMLTPSLQVAMNELSNHDHSRFLTRTNHMVGRVEHLGPEAANEYVNKAVMREAVVMQMTWVGAPTVYYGDEAGVCGFTDPDNRRTYPWGHEDQELIAFHKEAIRIHKEHPALKTGSLKILGGEENILSYARFKGHDRIIVVINNRSERAEVKVPVWEAEIPIKCRMKRLLYSYKDGYTTEYEEYLVEDGEVVANMGPHSALVLGMRNEEDHDWLYIL</sequence>
<dbReference type="CDD" id="cd02857">
    <property type="entry name" value="E_set_CDase_PDE_N"/>
    <property type="match status" value="1"/>
</dbReference>
<dbReference type="CDD" id="cd11338">
    <property type="entry name" value="AmyAc_CMD"/>
    <property type="match status" value="1"/>
</dbReference>
<dbReference type="Gene3D" id="3.20.20.80">
    <property type="entry name" value="Glycosidases"/>
    <property type="match status" value="1"/>
</dbReference>
<evidence type="ECO:0000256" key="2">
    <source>
        <dbReference type="ARBA" id="ARBA00022801"/>
    </source>
</evidence>
<dbReference type="GO" id="GO:0031216">
    <property type="term" value="F:neopullulanase activity"/>
    <property type="evidence" value="ECO:0007669"/>
    <property type="project" value="UniProtKB-EC"/>
</dbReference>
<dbReference type="InterPro" id="IPR017853">
    <property type="entry name" value="GH"/>
</dbReference>
<dbReference type="AlphaFoldDB" id="A0A174FZW9"/>
<dbReference type="EC" id="3.2.1.135" evidence="5"/>
<dbReference type="GO" id="GO:0005975">
    <property type="term" value="P:carbohydrate metabolic process"/>
    <property type="evidence" value="ECO:0007669"/>
    <property type="project" value="InterPro"/>
</dbReference>
<evidence type="ECO:0000313" key="6">
    <source>
        <dbReference type="Proteomes" id="UP000095380"/>
    </source>
</evidence>
<name>A0A174FZW9_9FIRM</name>
<protein>
    <submittedName>
        <fullName evidence="5">Neopullulanase 1</fullName>
        <ecNumber evidence="5">3.2.1.135</ecNumber>
    </submittedName>
</protein>
<dbReference type="SUPFAM" id="SSF81296">
    <property type="entry name" value="E set domains"/>
    <property type="match status" value="1"/>
</dbReference>
<organism evidence="5 6">
    <name type="scientific">Dorea longicatena</name>
    <dbReference type="NCBI Taxonomy" id="88431"/>
    <lineage>
        <taxon>Bacteria</taxon>
        <taxon>Bacillati</taxon>
        <taxon>Bacillota</taxon>
        <taxon>Clostridia</taxon>
        <taxon>Lachnospirales</taxon>
        <taxon>Lachnospiraceae</taxon>
        <taxon>Dorea</taxon>
    </lineage>
</organism>
<dbReference type="Pfam" id="PF00128">
    <property type="entry name" value="Alpha-amylase"/>
    <property type="match status" value="2"/>
</dbReference>
<proteinExistence type="inferred from homology"/>
<dbReference type="InterPro" id="IPR014756">
    <property type="entry name" value="Ig_E-set"/>
</dbReference>
<dbReference type="RefSeq" id="WP_055195408.1">
    <property type="nucleotide sequence ID" value="NZ_CYYM01000018.1"/>
</dbReference>
<dbReference type="Proteomes" id="UP000095380">
    <property type="component" value="Unassembled WGS sequence"/>
</dbReference>
<comment type="similarity">
    <text evidence="1">Belongs to the glycosyl hydrolase 13 family.</text>
</comment>
<dbReference type="PANTHER" id="PTHR10357:SF210">
    <property type="entry name" value="MALTODEXTRIN GLUCOSIDASE"/>
    <property type="match status" value="1"/>
</dbReference>
<keyword evidence="2 5" id="KW-0378">Hydrolase</keyword>
<dbReference type="InterPro" id="IPR006047">
    <property type="entry name" value="GH13_cat_dom"/>
</dbReference>
<dbReference type="SUPFAM" id="SSF51445">
    <property type="entry name" value="(Trans)glycosidases"/>
    <property type="match status" value="1"/>
</dbReference>
<feature type="domain" description="Glycosyl hydrolase family 13 catalytic" evidence="4">
    <location>
        <begin position="123"/>
        <end position="578"/>
    </location>
</feature>
<dbReference type="Gene3D" id="2.60.40.10">
    <property type="entry name" value="Immunoglobulins"/>
    <property type="match status" value="1"/>
</dbReference>
<dbReference type="InterPro" id="IPR013780">
    <property type="entry name" value="Glyco_hydro_b"/>
</dbReference>
<dbReference type="EMBL" id="CYYM01000018">
    <property type="protein sequence ID" value="CUO54366.1"/>
    <property type="molecule type" value="Genomic_DNA"/>
</dbReference>
<dbReference type="PANTHER" id="PTHR10357">
    <property type="entry name" value="ALPHA-AMYLASE FAMILY MEMBER"/>
    <property type="match status" value="1"/>
</dbReference>
<accession>A0A174FZW9</accession>